<dbReference type="EMBL" id="BKAG01000018">
    <property type="protein sequence ID" value="GEP43561.1"/>
    <property type="molecule type" value="Genomic_DNA"/>
</dbReference>
<dbReference type="GO" id="GO:0003955">
    <property type="term" value="F:NAD(P)H dehydrogenase (quinone) activity"/>
    <property type="evidence" value="ECO:0007669"/>
    <property type="project" value="TreeGrafter"/>
</dbReference>
<evidence type="ECO:0000313" key="4">
    <source>
        <dbReference type="Proteomes" id="UP000321577"/>
    </source>
</evidence>
<dbReference type="Proteomes" id="UP000321577">
    <property type="component" value="Unassembled WGS sequence"/>
</dbReference>
<keyword evidence="4" id="KW-1185">Reference proteome</keyword>
<sequence length="181" mass="20588">MSSPAPGRVLILFAHPALHRSRINLAMMDAVQDLEGVTVRDLYEVYPDFHVEVSTEQELLVEHDVIIWQHPFYWYSAPALLKEWMDVVLEYGFAYGDEGRALHGKRVMSALTTGGPEDAYDRAGYNRFSMRELLAPFDQTAHLCGMKYLDPFILHGVNQFSPEQVTAAAASYRKRIQELLA</sequence>
<dbReference type="GO" id="GO:0009055">
    <property type="term" value="F:electron transfer activity"/>
    <property type="evidence" value="ECO:0007669"/>
    <property type="project" value="TreeGrafter"/>
</dbReference>
<dbReference type="RefSeq" id="WP_146851134.1">
    <property type="nucleotide sequence ID" value="NZ_BKAG01000018.1"/>
</dbReference>
<dbReference type="InterPro" id="IPR046980">
    <property type="entry name" value="KefG/KefF"/>
</dbReference>
<dbReference type="Gene3D" id="3.40.50.360">
    <property type="match status" value="1"/>
</dbReference>
<dbReference type="PANTHER" id="PTHR47307:SF1">
    <property type="entry name" value="GLUTATHIONE-REGULATED POTASSIUM-EFFLUX SYSTEM ANCILLARY PROTEIN KEFG"/>
    <property type="match status" value="1"/>
</dbReference>
<dbReference type="GO" id="GO:0010181">
    <property type="term" value="F:FMN binding"/>
    <property type="evidence" value="ECO:0007669"/>
    <property type="project" value="TreeGrafter"/>
</dbReference>
<feature type="domain" description="Flavodoxin-like fold" evidence="2">
    <location>
        <begin position="8"/>
        <end position="178"/>
    </location>
</feature>
<name>A0A512MB48_9BACT</name>
<dbReference type="OrthoDB" id="9798454at2"/>
<dbReference type="InterPro" id="IPR003680">
    <property type="entry name" value="Flavodoxin_fold"/>
</dbReference>
<organism evidence="3 4">
    <name type="scientific">Brevifollis gellanilyticus</name>
    <dbReference type="NCBI Taxonomy" id="748831"/>
    <lineage>
        <taxon>Bacteria</taxon>
        <taxon>Pseudomonadati</taxon>
        <taxon>Verrucomicrobiota</taxon>
        <taxon>Verrucomicrobiia</taxon>
        <taxon>Verrucomicrobiales</taxon>
        <taxon>Verrucomicrobiaceae</taxon>
    </lineage>
</organism>
<accession>A0A512MB48</accession>
<comment type="caution">
    <text evidence="3">The sequence shown here is derived from an EMBL/GenBank/DDBJ whole genome shotgun (WGS) entry which is preliminary data.</text>
</comment>
<protein>
    <submittedName>
        <fullName evidence="3">NAD(P)H oxidoreductase</fullName>
    </submittedName>
</protein>
<keyword evidence="1" id="KW-0560">Oxidoreductase</keyword>
<reference evidence="3 4" key="1">
    <citation type="submission" date="2019-07" db="EMBL/GenBank/DDBJ databases">
        <title>Whole genome shotgun sequence of Brevifollis gellanilyticus NBRC 108608.</title>
        <authorList>
            <person name="Hosoyama A."/>
            <person name="Uohara A."/>
            <person name="Ohji S."/>
            <person name="Ichikawa N."/>
        </authorList>
    </citation>
    <scope>NUCLEOTIDE SEQUENCE [LARGE SCALE GENOMIC DNA]</scope>
    <source>
        <strain evidence="3 4">NBRC 108608</strain>
    </source>
</reference>
<dbReference type="AlphaFoldDB" id="A0A512MB48"/>
<evidence type="ECO:0000259" key="2">
    <source>
        <dbReference type="Pfam" id="PF02525"/>
    </source>
</evidence>
<proteinExistence type="predicted"/>
<evidence type="ECO:0000256" key="1">
    <source>
        <dbReference type="ARBA" id="ARBA00023002"/>
    </source>
</evidence>
<dbReference type="SUPFAM" id="SSF52218">
    <property type="entry name" value="Flavoproteins"/>
    <property type="match status" value="1"/>
</dbReference>
<dbReference type="Pfam" id="PF02525">
    <property type="entry name" value="Flavodoxin_2"/>
    <property type="match status" value="1"/>
</dbReference>
<gene>
    <name evidence="3" type="ORF">BGE01nite_28520</name>
</gene>
<evidence type="ECO:0000313" key="3">
    <source>
        <dbReference type="EMBL" id="GEP43561.1"/>
    </source>
</evidence>
<dbReference type="PANTHER" id="PTHR47307">
    <property type="entry name" value="GLUTATHIONE-REGULATED POTASSIUM-EFFLUX SYSTEM ANCILLARY PROTEIN KEFG"/>
    <property type="match status" value="1"/>
</dbReference>
<dbReference type="InterPro" id="IPR029039">
    <property type="entry name" value="Flavoprotein-like_sf"/>
</dbReference>